<protein>
    <submittedName>
        <fullName evidence="3">Endonuclease/exonuclease/phosphatase family protein</fullName>
    </submittedName>
</protein>
<keyword evidence="3" id="KW-0255">Endonuclease</keyword>
<gene>
    <name evidence="3" type="ORF">M3A82_004620</name>
</gene>
<dbReference type="EMBL" id="JALXKZ020000006">
    <property type="protein sequence ID" value="MCV7628626.1"/>
    <property type="molecule type" value="Genomic_DNA"/>
</dbReference>
<comment type="caution">
    <text evidence="3">The sequence shown here is derived from an EMBL/GenBank/DDBJ whole genome shotgun (WGS) entry which is preliminary data.</text>
</comment>
<dbReference type="Gene3D" id="3.60.10.10">
    <property type="entry name" value="Endonuclease/exonuclease/phosphatase"/>
    <property type="match status" value="1"/>
</dbReference>
<dbReference type="GO" id="GO:0004519">
    <property type="term" value="F:endonuclease activity"/>
    <property type="evidence" value="ECO:0007669"/>
    <property type="project" value="UniProtKB-KW"/>
</dbReference>
<proteinExistence type="predicted"/>
<dbReference type="Pfam" id="PF03372">
    <property type="entry name" value="Exo_endo_phos"/>
    <property type="match status" value="1"/>
</dbReference>
<evidence type="ECO:0000259" key="2">
    <source>
        <dbReference type="Pfam" id="PF03372"/>
    </source>
</evidence>
<evidence type="ECO:0000256" key="1">
    <source>
        <dbReference type="SAM" id="Phobius"/>
    </source>
</evidence>
<dbReference type="SUPFAM" id="SSF56219">
    <property type="entry name" value="DNase I-like"/>
    <property type="match status" value="1"/>
</dbReference>
<dbReference type="InterPro" id="IPR005135">
    <property type="entry name" value="Endo/exonuclease/phosphatase"/>
</dbReference>
<feature type="transmembrane region" description="Helical" evidence="1">
    <location>
        <begin position="81"/>
        <end position="100"/>
    </location>
</feature>
<accession>A0AAP3AGA1</accession>
<feature type="domain" description="Endonuclease/exonuclease/phosphatase" evidence="2">
    <location>
        <begin position="135"/>
        <end position="335"/>
    </location>
</feature>
<sequence>MNTTGIARCLMAWVLTSLLVASLLVGVIVVFAPGATLGQWFSTRLGPAQALAFPVPAGIGLGCLALLVLTAGQAVQAAGRLWAHAVAASLAVLGLGLLAFPQAPPWTATPSPATGNSGRHLRVAVFNSLDTLTAVDVQHIINTADPDVLVLPEASPDRVAQAMAGTAFTGGIHEGLDAGFSEGRPPWVAPTVIAVHPRAGTYRSLVPTPTTYGAVRLEPANANGAPTIIGVHTAPPLPHLMDSWRADLQRLGHVDQTASPAPMILAGDFNATLRHGPLAATVHLTDTAQHCPTTTGGTWPSSAPAWLRSPIDHVLVTPDVEVLSCAVLEVGASDHLAYSVELRLPTP</sequence>
<keyword evidence="1" id="KW-0812">Transmembrane</keyword>
<keyword evidence="1" id="KW-1133">Transmembrane helix</keyword>
<dbReference type="Proteomes" id="UP001205867">
    <property type="component" value="Unassembled WGS sequence"/>
</dbReference>
<name>A0AAP3AGA1_MICLU</name>
<dbReference type="AlphaFoldDB" id="A0AAP3AGA1"/>
<keyword evidence="1" id="KW-0472">Membrane</keyword>
<feature type="transmembrane region" description="Helical" evidence="1">
    <location>
        <begin position="12"/>
        <end position="31"/>
    </location>
</feature>
<keyword evidence="3" id="KW-0540">Nuclease</keyword>
<organism evidence="3 4">
    <name type="scientific">Micrococcus luteus</name>
    <name type="common">Micrococcus lysodeikticus</name>
    <dbReference type="NCBI Taxonomy" id="1270"/>
    <lineage>
        <taxon>Bacteria</taxon>
        <taxon>Bacillati</taxon>
        <taxon>Actinomycetota</taxon>
        <taxon>Actinomycetes</taxon>
        <taxon>Micrococcales</taxon>
        <taxon>Micrococcaceae</taxon>
        <taxon>Micrococcus</taxon>
    </lineage>
</organism>
<feature type="transmembrane region" description="Helical" evidence="1">
    <location>
        <begin position="51"/>
        <end position="69"/>
    </location>
</feature>
<evidence type="ECO:0000313" key="3">
    <source>
        <dbReference type="EMBL" id="MCV7628626.1"/>
    </source>
</evidence>
<keyword evidence="3" id="KW-0378">Hydrolase</keyword>
<reference evidence="3" key="1">
    <citation type="submission" date="2023-06" db="EMBL/GenBank/DDBJ databases">
        <title>lsaBGC provides a comprehensive framework for evolutionary analysis of biosynthetic gene clusters within focal taxa.</title>
        <authorList>
            <person name="Salamzade R."/>
            <person name="Sandstrom S."/>
            <person name="Kalan L.R."/>
        </authorList>
    </citation>
    <scope>NUCLEOTIDE SEQUENCE</scope>
    <source>
        <strain evidence="3">P3-SID899</strain>
    </source>
</reference>
<evidence type="ECO:0000313" key="4">
    <source>
        <dbReference type="Proteomes" id="UP001205867"/>
    </source>
</evidence>
<dbReference type="InterPro" id="IPR036691">
    <property type="entry name" value="Endo/exonu/phosph_ase_sf"/>
</dbReference>